<dbReference type="WBParaSite" id="nRc.2.0.1.t26554-RA">
    <property type="protein sequence ID" value="nRc.2.0.1.t26554-RA"/>
    <property type="gene ID" value="nRc.2.0.1.g26554"/>
</dbReference>
<reference evidence="3" key="1">
    <citation type="submission" date="2022-11" db="UniProtKB">
        <authorList>
            <consortium name="WormBaseParasite"/>
        </authorList>
    </citation>
    <scope>IDENTIFICATION</scope>
</reference>
<name>A0A915JK40_ROMCU</name>
<accession>A0A915JK40</accession>
<protein>
    <submittedName>
        <fullName evidence="3">Uncharacterized protein</fullName>
    </submittedName>
</protein>
<dbReference type="InterPro" id="IPR015424">
    <property type="entry name" value="PyrdxlP-dep_Trfase"/>
</dbReference>
<dbReference type="Gene3D" id="3.40.640.10">
    <property type="entry name" value="Type I PLP-dependent aspartate aminotransferase-like (Major domain)"/>
    <property type="match status" value="1"/>
</dbReference>
<dbReference type="GO" id="GO:0030170">
    <property type="term" value="F:pyridoxal phosphate binding"/>
    <property type="evidence" value="ECO:0007669"/>
    <property type="project" value="InterPro"/>
</dbReference>
<evidence type="ECO:0000256" key="1">
    <source>
        <dbReference type="ARBA" id="ARBA00022898"/>
    </source>
</evidence>
<dbReference type="GO" id="GO:0009435">
    <property type="term" value="P:NAD+ biosynthetic process"/>
    <property type="evidence" value="ECO:0007669"/>
    <property type="project" value="InterPro"/>
</dbReference>
<keyword evidence="1" id="KW-0663">Pyridoxal phosphate</keyword>
<organism evidence="2 3">
    <name type="scientific">Romanomermis culicivorax</name>
    <name type="common">Nematode worm</name>
    <dbReference type="NCBI Taxonomy" id="13658"/>
    <lineage>
        <taxon>Eukaryota</taxon>
        <taxon>Metazoa</taxon>
        <taxon>Ecdysozoa</taxon>
        <taxon>Nematoda</taxon>
        <taxon>Enoplea</taxon>
        <taxon>Dorylaimia</taxon>
        <taxon>Mermithida</taxon>
        <taxon>Mermithoidea</taxon>
        <taxon>Mermithidae</taxon>
        <taxon>Romanomermis</taxon>
    </lineage>
</organism>
<keyword evidence="2" id="KW-1185">Reference proteome</keyword>
<dbReference type="GO" id="GO:0030429">
    <property type="term" value="F:kynureninase activity"/>
    <property type="evidence" value="ECO:0007669"/>
    <property type="project" value="InterPro"/>
</dbReference>
<dbReference type="AlphaFoldDB" id="A0A915JK40"/>
<dbReference type="Proteomes" id="UP000887565">
    <property type="component" value="Unplaced"/>
</dbReference>
<evidence type="ECO:0000313" key="2">
    <source>
        <dbReference type="Proteomes" id="UP000887565"/>
    </source>
</evidence>
<dbReference type="InterPro" id="IPR010111">
    <property type="entry name" value="Kynureninase"/>
</dbReference>
<dbReference type="GO" id="GO:0043420">
    <property type="term" value="P:anthranilate metabolic process"/>
    <property type="evidence" value="ECO:0007669"/>
    <property type="project" value="TreeGrafter"/>
</dbReference>
<dbReference type="PANTHER" id="PTHR14084:SF0">
    <property type="entry name" value="KYNURENINASE"/>
    <property type="match status" value="1"/>
</dbReference>
<dbReference type="GO" id="GO:0005737">
    <property type="term" value="C:cytoplasm"/>
    <property type="evidence" value="ECO:0007669"/>
    <property type="project" value="InterPro"/>
</dbReference>
<dbReference type="SUPFAM" id="SSF53383">
    <property type="entry name" value="PLP-dependent transferases"/>
    <property type="match status" value="1"/>
</dbReference>
<sequence length="51" mass="5671">MAGLVGARPGEIALMNGLSVNLHLMMVSFYRPTPKRYKILLEQKAFPSDHA</sequence>
<dbReference type="InterPro" id="IPR015421">
    <property type="entry name" value="PyrdxlP-dep_Trfase_major"/>
</dbReference>
<evidence type="ECO:0000313" key="3">
    <source>
        <dbReference type="WBParaSite" id="nRc.2.0.1.t26554-RA"/>
    </source>
</evidence>
<dbReference type="GO" id="GO:0019441">
    <property type="term" value="P:L-tryptophan catabolic process to kynurenine"/>
    <property type="evidence" value="ECO:0007669"/>
    <property type="project" value="TreeGrafter"/>
</dbReference>
<proteinExistence type="predicted"/>
<dbReference type="PANTHER" id="PTHR14084">
    <property type="entry name" value="KYNURENINASE"/>
    <property type="match status" value="1"/>
</dbReference>